<keyword evidence="5" id="KW-1185">Reference proteome</keyword>
<dbReference type="PANTHER" id="PTHR44196">
    <property type="entry name" value="DEHYDROGENASE/REDUCTASE SDR FAMILY MEMBER 7B"/>
    <property type="match status" value="1"/>
</dbReference>
<evidence type="ECO:0000256" key="1">
    <source>
        <dbReference type="ARBA" id="ARBA00006484"/>
    </source>
</evidence>
<evidence type="ECO:0000313" key="5">
    <source>
        <dbReference type="Proteomes" id="UP001501417"/>
    </source>
</evidence>
<dbReference type="PRINTS" id="PR00081">
    <property type="entry name" value="GDHRDH"/>
</dbReference>
<reference evidence="5" key="1">
    <citation type="journal article" date="2019" name="Int. J. Syst. Evol. Microbiol.">
        <title>The Global Catalogue of Microorganisms (GCM) 10K type strain sequencing project: providing services to taxonomists for standard genome sequencing and annotation.</title>
        <authorList>
            <consortium name="The Broad Institute Genomics Platform"/>
            <consortium name="The Broad Institute Genome Sequencing Center for Infectious Disease"/>
            <person name="Wu L."/>
            <person name="Ma J."/>
        </authorList>
    </citation>
    <scope>NUCLEOTIDE SEQUENCE [LARGE SCALE GENOMIC DNA]</scope>
    <source>
        <strain evidence="5">JCM 17782</strain>
    </source>
</reference>
<evidence type="ECO:0000256" key="2">
    <source>
        <dbReference type="ARBA" id="ARBA00023002"/>
    </source>
</evidence>
<dbReference type="EMBL" id="BAABGF010000043">
    <property type="protein sequence ID" value="GAA4291318.1"/>
    <property type="molecule type" value="Genomic_DNA"/>
</dbReference>
<dbReference type="PANTHER" id="PTHR44196:SF1">
    <property type="entry name" value="DEHYDROGENASE_REDUCTASE SDR FAMILY MEMBER 7B"/>
    <property type="match status" value="1"/>
</dbReference>
<comment type="caution">
    <text evidence="4">The sequence shown here is derived from an EMBL/GenBank/DDBJ whole genome shotgun (WGS) entry which is preliminary data.</text>
</comment>
<dbReference type="PRINTS" id="PR00080">
    <property type="entry name" value="SDRFAMILY"/>
</dbReference>
<organism evidence="4 5">
    <name type="scientific">Mycobacterium paraffinicum</name>
    <dbReference type="NCBI Taxonomy" id="53378"/>
    <lineage>
        <taxon>Bacteria</taxon>
        <taxon>Bacillati</taxon>
        <taxon>Actinomycetota</taxon>
        <taxon>Actinomycetes</taxon>
        <taxon>Mycobacteriales</taxon>
        <taxon>Mycobacteriaceae</taxon>
        <taxon>Mycobacterium</taxon>
    </lineage>
</organism>
<gene>
    <name evidence="4" type="ORF">GCM10023161_37380</name>
</gene>
<accession>A0ABP8F0P9</accession>
<evidence type="ECO:0000313" key="4">
    <source>
        <dbReference type="EMBL" id="GAA4291318.1"/>
    </source>
</evidence>
<dbReference type="NCBIfam" id="NF004521">
    <property type="entry name" value="PRK05866.1"/>
    <property type="match status" value="1"/>
</dbReference>
<keyword evidence="2" id="KW-0560">Oxidoreductase</keyword>
<dbReference type="CDD" id="cd05233">
    <property type="entry name" value="SDR_c"/>
    <property type="match status" value="1"/>
</dbReference>
<protein>
    <submittedName>
        <fullName evidence="4">SDR family oxidoreductase</fullName>
    </submittedName>
</protein>
<dbReference type="Proteomes" id="UP001501417">
    <property type="component" value="Unassembled WGS sequence"/>
</dbReference>
<dbReference type="InterPro" id="IPR036291">
    <property type="entry name" value="NAD(P)-bd_dom_sf"/>
</dbReference>
<name>A0ABP8F0P9_9MYCO</name>
<dbReference type="InterPro" id="IPR002347">
    <property type="entry name" value="SDR_fam"/>
</dbReference>
<dbReference type="Gene3D" id="3.40.50.720">
    <property type="entry name" value="NAD(P)-binding Rossmann-like Domain"/>
    <property type="match status" value="1"/>
</dbReference>
<comment type="similarity">
    <text evidence="1 3">Belongs to the short-chain dehydrogenases/reductases (SDR) family.</text>
</comment>
<evidence type="ECO:0000256" key="3">
    <source>
        <dbReference type="RuleBase" id="RU000363"/>
    </source>
</evidence>
<dbReference type="SUPFAM" id="SSF51735">
    <property type="entry name" value="NAD(P)-binding Rossmann-fold domains"/>
    <property type="match status" value="1"/>
</dbReference>
<proteinExistence type="inferred from homology"/>
<dbReference type="Pfam" id="PF00106">
    <property type="entry name" value="adh_short"/>
    <property type="match status" value="1"/>
</dbReference>
<sequence length="298" mass="32223">MSKSPLRRITDQLVLATMRPPMAPQVLINRPAIRPVDLNGKRILLTGASSGIGEAAAELLAREGATVAVVARRQDLLDALAERITTAGGTALALPCDVSDMDAVDALVADVEKRLGGVDILINNAGRSIRRPLAESLERWHDVERTITLNYYAPLRLIRGLAPGMLERGQGHIINVSTWGVLSEASPLFAVYNASKAALSAVSRVVETEWGHQGVHSTTLYYPLVATPMIAPTKAYEGMPALTSEEAAEWMLTAARTRPVRIAPRMAIAAKAIDTFGPRLVNTLMQRQRIQPNRENGS</sequence>
<dbReference type="RefSeq" id="WP_264044763.1">
    <property type="nucleotide sequence ID" value="NZ_BAABGF010000043.1"/>
</dbReference>